<dbReference type="EMBL" id="JAUDCL010000011">
    <property type="protein sequence ID" value="MDM8201164.1"/>
    <property type="molecule type" value="Genomic_DNA"/>
</dbReference>
<keyword evidence="5" id="KW-0119">Carbohydrate metabolism</keyword>
<dbReference type="PANTHER" id="PTHR30246:SF1">
    <property type="entry name" value="2-DEHYDRO-3-DEOXY-6-PHOSPHOGALACTONATE ALDOLASE-RELATED"/>
    <property type="match status" value="1"/>
</dbReference>
<dbReference type="Gene3D" id="3.20.20.70">
    <property type="entry name" value="Aldolase class I"/>
    <property type="match status" value="1"/>
</dbReference>
<protein>
    <submittedName>
        <fullName evidence="6">Bifunctional 4-hydroxy-2-oxoglutarate aldolase/2-dehydro-3-deoxy-phosphogluconate aldolase</fullName>
    </submittedName>
</protein>
<evidence type="ECO:0000256" key="3">
    <source>
        <dbReference type="ARBA" id="ARBA00011233"/>
    </source>
</evidence>
<evidence type="ECO:0000256" key="4">
    <source>
        <dbReference type="ARBA" id="ARBA00023239"/>
    </source>
</evidence>
<dbReference type="InterPro" id="IPR031338">
    <property type="entry name" value="KDPG/KHG_AS_2"/>
</dbReference>
<dbReference type="CDD" id="cd00452">
    <property type="entry name" value="KDPG_aldolase"/>
    <property type="match status" value="1"/>
</dbReference>
<dbReference type="SUPFAM" id="SSF51569">
    <property type="entry name" value="Aldolase"/>
    <property type="match status" value="1"/>
</dbReference>
<evidence type="ECO:0000256" key="5">
    <source>
        <dbReference type="ARBA" id="ARBA00023277"/>
    </source>
</evidence>
<dbReference type="Pfam" id="PF01081">
    <property type="entry name" value="Aldolase"/>
    <property type="match status" value="1"/>
</dbReference>
<comment type="caution">
    <text evidence="6">The sequence shown here is derived from an EMBL/GenBank/DDBJ whole genome shotgun (WGS) entry which is preliminary data.</text>
</comment>
<comment type="subunit">
    <text evidence="3">Homotrimer.</text>
</comment>
<comment type="pathway">
    <text evidence="1">Carbohydrate acid metabolism.</text>
</comment>
<comment type="similarity">
    <text evidence="2">Belongs to the KHG/KDPG aldolase family.</text>
</comment>
<dbReference type="InterPro" id="IPR000887">
    <property type="entry name" value="Aldlse_KDPG_KHG"/>
</dbReference>
<reference evidence="6 7" key="1">
    <citation type="submission" date="2023-06" db="EMBL/GenBank/DDBJ databases">
        <title>Identification and characterization of horizontal gene transfer across gut microbiota members of farm animals based on homology search.</title>
        <authorList>
            <person name="Schwarzerova J."/>
            <person name="Nykrynova M."/>
            <person name="Jureckova K."/>
            <person name="Cejkova D."/>
            <person name="Rychlik I."/>
        </authorList>
    </citation>
    <scope>NUCLEOTIDE SEQUENCE [LARGE SCALE GENOMIC DNA]</scope>
    <source>
        <strain evidence="6 7">ET340</strain>
    </source>
</reference>
<dbReference type="RefSeq" id="WP_289599761.1">
    <property type="nucleotide sequence ID" value="NZ_JAUDCL010000011.1"/>
</dbReference>
<evidence type="ECO:0000256" key="2">
    <source>
        <dbReference type="ARBA" id="ARBA00006906"/>
    </source>
</evidence>
<evidence type="ECO:0000313" key="7">
    <source>
        <dbReference type="Proteomes" id="UP001529380"/>
    </source>
</evidence>
<dbReference type="NCBIfam" id="TIGR01182">
    <property type="entry name" value="eda"/>
    <property type="match status" value="1"/>
</dbReference>
<proteinExistence type="inferred from homology"/>
<keyword evidence="4" id="KW-0456">Lyase</keyword>
<sequence>MPLDLWEHVKKHRIVVAVRGIAPEQILPAAKALYDGGIRMLEITFDQASPTCLTDTPAAIRQVRQAMGDDMLVGAGTVMSPEQARAAVEAGAQYLLTPNLDLEVIAAARVLDVPIVPGAMTPSEIAAAWKAGAALVKLFPAGCLGPGYIKAITAPIRQVPLLTMGGVDETNLTEYLALPCVVGTGIGSAIARKDLIEAGRWQELTALALRYTSQLTGKEGAE</sequence>
<accession>A0ABT7UQJ9</accession>
<keyword evidence="7" id="KW-1185">Reference proteome</keyword>
<dbReference type="PROSITE" id="PS00160">
    <property type="entry name" value="ALDOLASE_KDPG_KHG_2"/>
    <property type="match status" value="1"/>
</dbReference>
<dbReference type="PANTHER" id="PTHR30246">
    <property type="entry name" value="2-KETO-3-DEOXY-6-PHOSPHOGLUCONATE ALDOLASE"/>
    <property type="match status" value="1"/>
</dbReference>
<dbReference type="InterPro" id="IPR013785">
    <property type="entry name" value="Aldolase_TIM"/>
</dbReference>
<dbReference type="Proteomes" id="UP001529380">
    <property type="component" value="Unassembled WGS sequence"/>
</dbReference>
<gene>
    <name evidence="6" type="ORF">QUW08_07650</name>
</gene>
<name>A0ABT7UQJ9_9FIRM</name>
<evidence type="ECO:0000256" key="1">
    <source>
        <dbReference type="ARBA" id="ARBA00004761"/>
    </source>
</evidence>
<evidence type="ECO:0000313" key="6">
    <source>
        <dbReference type="EMBL" id="MDM8201164.1"/>
    </source>
</evidence>
<organism evidence="6 7">
    <name type="scientific">Allofournierella massiliensis</name>
    <dbReference type="NCBI Taxonomy" id="1650663"/>
    <lineage>
        <taxon>Bacteria</taxon>
        <taxon>Bacillati</taxon>
        <taxon>Bacillota</taxon>
        <taxon>Clostridia</taxon>
        <taxon>Eubacteriales</taxon>
        <taxon>Oscillospiraceae</taxon>
        <taxon>Allofournierella</taxon>
    </lineage>
</organism>